<comment type="similarity">
    <text evidence="3">Belongs to the tryptophan 2-monooxygenase family.</text>
</comment>
<evidence type="ECO:0000313" key="12">
    <source>
        <dbReference type="Proteomes" id="UP000539372"/>
    </source>
</evidence>
<reference evidence="11 12" key="1">
    <citation type="submission" date="2020-04" db="EMBL/GenBank/DDBJ databases">
        <title>Rhodospirillaceae bacterium KN72 isolated from deep sea.</title>
        <authorList>
            <person name="Zhang D.-C."/>
        </authorList>
    </citation>
    <scope>NUCLEOTIDE SEQUENCE [LARGE SCALE GENOMIC DNA]</scope>
    <source>
        <strain evidence="11 12">KN72</strain>
    </source>
</reference>
<dbReference type="SUPFAM" id="SSF54373">
    <property type="entry name" value="FAD-linked reductases, C-terminal domain"/>
    <property type="match status" value="1"/>
</dbReference>
<evidence type="ECO:0000256" key="9">
    <source>
        <dbReference type="PIRSR" id="PIRSR601613-1"/>
    </source>
</evidence>
<dbReference type="InterPro" id="IPR002937">
    <property type="entry name" value="Amino_oxidase"/>
</dbReference>
<evidence type="ECO:0000256" key="2">
    <source>
        <dbReference type="ARBA" id="ARBA00004814"/>
    </source>
</evidence>
<name>A0A7Y0E0G1_9PROT</name>
<dbReference type="GO" id="GO:0050361">
    <property type="term" value="F:tryptophan 2-monooxygenase activity"/>
    <property type="evidence" value="ECO:0007669"/>
    <property type="project" value="UniProtKB-EC"/>
</dbReference>
<keyword evidence="7" id="KW-0073">Auxin biosynthesis</keyword>
<keyword evidence="12" id="KW-1185">Reference proteome</keyword>
<dbReference type="SUPFAM" id="SSF51905">
    <property type="entry name" value="FAD/NAD(P)-binding domain"/>
    <property type="match status" value="1"/>
</dbReference>
<feature type="binding site" evidence="9">
    <location>
        <position position="32"/>
    </location>
    <ligand>
        <name>FAD</name>
        <dbReference type="ChEBI" id="CHEBI:57692"/>
    </ligand>
</feature>
<dbReference type="Gene3D" id="3.90.660.10">
    <property type="match status" value="1"/>
</dbReference>
<comment type="catalytic activity">
    <reaction evidence="8">
        <text>L-tryptophan + O2 = indole-3-acetamide + CO2 + H2O</text>
        <dbReference type="Rhea" id="RHEA:16165"/>
        <dbReference type="ChEBI" id="CHEBI:15377"/>
        <dbReference type="ChEBI" id="CHEBI:15379"/>
        <dbReference type="ChEBI" id="CHEBI:16031"/>
        <dbReference type="ChEBI" id="CHEBI:16526"/>
        <dbReference type="ChEBI" id="CHEBI:57912"/>
        <dbReference type="EC" id="1.13.12.3"/>
    </reaction>
</comment>
<evidence type="ECO:0000256" key="3">
    <source>
        <dbReference type="ARBA" id="ARBA00005833"/>
    </source>
</evidence>
<dbReference type="Proteomes" id="UP000539372">
    <property type="component" value="Unassembled WGS sequence"/>
</dbReference>
<proteinExistence type="inferred from homology"/>
<dbReference type="Gene3D" id="3.50.50.60">
    <property type="entry name" value="FAD/NAD(P)-binding domain"/>
    <property type="match status" value="1"/>
</dbReference>
<comment type="cofactor">
    <cofactor evidence="1">
        <name>FAD</name>
        <dbReference type="ChEBI" id="CHEBI:57692"/>
    </cofactor>
</comment>
<evidence type="ECO:0000259" key="10">
    <source>
        <dbReference type="Pfam" id="PF01593"/>
    </source>
</evidence>
<evidence type="ECO:0000256" key="7">
    <source>
        <dbReference type="ARBA" id="ARBA00023070"/>
    </source>
</evidence>
<evidence type="ECO:0000256" key="6">
    <source>
        <dbReference type="ARBA" id="ARBA00023002"/>
    </source>
</evidence>
<dbReference type="AlphaFoldDB" id="A0A7Y0E0G1"/>
<comment type="caution">
    <text evidence="11">The sequence shown here is derived from an EMBL/GenBank/DDBJ whole genome shotgun (WGS) entry which is preliminary data.</text>
</comment>
<dbReference type="Pfam" id="PF01593">
    <property type="entry name" value="Amino_oxidase"/>
    <property type="match status" value="1"/>
</dbReference>
<dbReference type="EC" id="1.13.12.3" evidence="4"/>
<dbReference type="InterPro" id="IPR050281">
    <property type="entry name" value="Flavin_monoamine_oxidase"/>
</dbReference>
<feature type="domain" description="Amine oxidase" evidence="10">
    <location>
        <begin position="31"/>
        <end position="437"/>
    </location>
</feature>
<evidence type="ECO:0000256" key="5">
    <source>
        <dbReference type="ARBA" id="ARBA00017871"/>
    </source>
</evidence>
<gene>
    <name evidence="11" type="ORF">HH303_10795</name>
</gene>
<evidence type="ECO:0000256" key="8">
    <source>
        <dbReference type="ARBA" id="ARBA00047321"/>
    </source>
</evidence>
<dbReference type="InterPro" id="IPR036188">
    <property type="entry name" value="FAD/NAD-bd_sf"/>
</dbReference>
<protein>
    <recommendedName>
        <fullName evidence="5">Tryptophan 2-monooxygenase</fullName>
        <ecNumber evidence="4">1.13.12.3</ecNumber>
    </recommendedName>
</protein>
<evidence type="ECO:0000256" key="4">
    <source>
        <dbReference type="ARBA" id="ARBA00012535"/>
    </source>
</evidence>
<dbReference type="EMBL" id="JABBNT010000003">
    <property type="protein sequence ID" value="NMM44967.1"/>
    <property type="molecule type" value="Genomic_DNA"/>
</dbReference>
<sequence length="441" mass="47747">MASGAYVATPLGRARASALEGKTVIVVGAGVSGLGAARSLANQGATVIVVEGRDRLGGRLYTDWSLGAPFEDGAGWVHGPSDDNPAKRLTDAVGAEYVVTDNDNLVVFGPDGYELDEDRQSEVDDTWYDLIERIDENLELSDTRSLIDAIRYFDSSAAADPGVLWAFSAYTEFSKGGPIENLSAVYFNRDGVFPGDDVVVTTGYDKLLGPLSEGLDIRLSTKVTGITYGGDGVTVTTDKGPVTGDFVICSVPLGVLKKNVIAFDPPLPASYQKSIDKVGFGSVTKLALKFEEPFWDTDVQYFGMMTEPKGRWNYWLNYRTFCDENILLGLSVGAHSPVVDQMTDEEMKADGLAVLRNVWEDDVGEPIAMRATHWYVDPLSYGAYAFPTPGSYPSDYDGLAQPVENRLVLCGEHTIFEYAGTIHGAYLSGLRAAEMVIEEAE</sequence>
<organism evidence="11 12">
    <name type="scientific">Pacificispira spongiicola</name>
    <dbReference type="NCBI Taxonomy" id="2729598"/>
    <lineage>
        <taxon>Bacteria</taxon>
        <taxon>Pseudomonadati</taxon>
        <taxon>Pseudomonadota</taxon>
        <taxon>Alphaproteobacteria</taxon>
        <taxon>Rhodospirillales</taxon>
        <taxon>Rhodospirillaceae</taxon>
        <taxon>Pacificispira</taxon>
    </lineage>
</organism>
<dbReference type="PANTHER" id="PTHR10742">
    <property type="entry name" value="FLAVIN MONOAMINE OXIDASE"/>
    <property type="match status" value="1"/>
</dbReference>
<dbReference type="InterPro" id="IPR001613">
    <property type="entry name" value="Flavin_amine_oxidase"/>
</dbReference>
<evidence type="ECO:0000256" key="1">
    <source>
        <dbReference type="ARBA" id="ARBA00001974"/>
    </source>
</evidence>
<evidence type="ECO:0000313" key="11">
    <source>
        <dbReference type="EMBL" id="NMM44967.1"/>
    </source>
</evidence>
<accession>A0A7Y0E0G1</accession>
<dbReference type="PRINTS" id="PR00757">
    <property type="entry name" value="AMINEOXDASEF"/>
</dbReference>
<keyword evidence="6" id="KW-0560">Oxidoreductase</keyword>
<dbReference type="PANTHER" id="PTHR10742:SF410">
    <property type="entry name" value="LYSINE-SPECIFIC HISTONE DEMETHYLASE 2"/>
    <property type="match status" value="1"/>
</dbReference>
<feature type="binding site" evidence="9">
    <location>
        <position position="223"/>
    </location>
    <ligand>
        <name>FAD</name>
        <dbReference type="ChEBI" id="CHEBI:57692"/>
    </ligand>
</feature>
<dbReference type="GO" id="GO:0009851">
    <property type="term" value="P:auxin biosynthetic process"/>
    <property type="evidence" value="ECO:0007669"/>
    <property type="project" value="UniProtKB-KW"/>
</dbReference>
<comment type="pathway">
    <text evidence="2">Plant hormone metabolism; auxin biosynthesis.</text>
</comment>